<dbReference type="GO" id="GO:0035556">
    <property type="term" value="P:intracellular signal transduction"/>
    <property type="evidence" value="ECO:0007669"/>
    <property type="project" value="InterPro"/>
</dbReference>
<dbReference type="InterPro" id="IPR050697">
    <property type="entry name" value="Adenylyl/Guanylyl_Cyclase_3/4"/>
</dbReference>
<dbReference type="Pfam" id="PF00672">
    <property type="entry name" value="HAMP"/>
    <property type="match status" value="1"/>
</dbReference>
<dbReference type="InterPro" id="IPR029787">
    <property type="entry name" value="Nucleotide_cyclase"/>
</dbReference>
<evidence type="ECO:0000256" key="5">
    <source>
        <dbReference type="ARBA" id="ARBA00022989"/>
    </source>
</evidence>
<name>A0A542DH35_AMYCI</name>
<evidence type="ECO:0000313" key="10">
    <source>
        <dbReference type="EMBL" id="TQJ02377.1"/>
    </source>
</evidence>
<dbReference type="SUPFAM" id="SSF158472">
    <property type="entry name" value="HAMP domain-like"/>
    <property type="match status" value="1"/>
</dbReference>
<keyword evidence="11" id="KW-1185">Reference proteome</keyword>
<organism evidence="10 11">
    <name type="scientific">Amycolatopsis cihanbeyliensis</name>
    <dbReference type="NCBI Taxonomy" id="1128664"/>
    <lineage>
        <taxon>Bacteria</taxon>
        <taxon>Bacillati</taxon>
        <taxon>Actinomycetota</taxon>
        <taxon>Actinomycetes</taxon>
        <taxon>Pseudonocardiales</taxon>
        <taxon>Pseudonocardiaceae</taxon>
        <taxon>Amycolatopsis</taxon>
    </lineage>
</organism>
<dbReference type="CDD" id="cd06225">
    <property type="entry name" value="HAMP"/>
    <property type="match status" value="1"/>
</dbReference>
<evidence type="ECO:0000256" key="6">
    <source>
        <dbReference type="ARBA" id="ARBA00023136"/>
    </source>
</evidence>
<dbReference type="PROSITE" id="PS50125">
    <property type="entry name" value="GUANYLATE_CYCLASE_2"/>
    <property type="match status" value="1"/>
</dbReference>
<dbReference type="SMART" id="SM00304">
    <property type="entry name" value="HAMP"/>
    <property type="match status" value="1"/>
</dbReference>
<dbReference type="AlphaFoldDB" id="A0A542DH35"/>
<dbReference type="Gene3D" id="3.30.70.1230">
    <property type="entry name" value="Nucleotide cyclase"/>
    <property type="match status" value="1"/>
</dbReference>
<sequence length="522" mass="54992">MTSESGPRGYRPFGSFLLGAADQQDTLLRLRVRVLLTGSLVIANLIGAIVVVALVTLVLPGPNVFTADLAMVNFVVVPCYVLVAVVLGVLWGTRRAVGVLRWAFEDRDPDERERRATLRVPLRLFGIQAVLWLVGTALFTTIYAIELPDAAFKVAFTAGFGGLVVCANAYLLSEFALRPLAARALSRGSVPRRRMVSGVTVRMLMAWGLGSGVPVTGLMIAAVFTLVRGDVPTTQLAITILALGAVILVFGCLIVVFMARATVAPIRSVRAALERVQRGDLSAGVVVFDGTELGLLQSGFNRMVDGLRERELIRDLFGRHVGHEVARDALSRRIELGGEVRDVAVLFVDVLGSTALAAARPPAEVVDVLNRFFAVVVAEVHAHGGSVNKFEGDAALAVFGAPHDLPDAAGSALAAARVLSARLAGEITECQAGIGVAAGPAVAGNVGAESRFEYTVIGDPVNEAARLTELAKAVPGRVVASMRAVRSAGTEEAARWTATDETTLRGRAEPTLLAVPACLPSS</sequence>
<dbReference type="PROSITE" id="PS50885">
    <property type="entry name" value="HAMP"/>
    <property type="match status" value="1"/>
</dbReference>
<comment type="subcellular location">
    <subcellularLocation>
        <location evidence="1">Cell membrane</location>
        <topology evidence="1">Multi-pass membrane protein</topology>
    </subcellularLocation>
</comment>
<feature type="domain" description="Guanylate cyclase" evidence="8">
    <location>
        <begin position="344"/>
        <end position="468"/>
    </location>
</feature>
<evidence type="ECO:0000256" key="4">
    <source>
        <dbReference type="ARBA" id="ARBA00022692"/>
    </source>
</evidence>
<feature type="transmembrane region" description="Helical" evidence="7">
    <location>
        <begin position="34"/>
        <end position="59"/>
    </location>
</feature>
<feature type="transmembrane region" description="Helical" evidence="7">
    <location>
        <begin position="236"/>
        <end position="259"/>
    </location>
</feature>
<feature type="domain" description="HAMP" evidence="9">
    <location>
        <begin position="260"/>
        <end position="312"/>
    </location>
</feature>
<dbReference type="GO" id="GO:0006171">
    <property type="term" value="P:cAMP biosynthetic process"/>
    <property type="evidence" value="ECO:0007669"/>
    <property type="project" value="TreeGrafter"/>
</dbReference>
<dbReference type="Pfam" id="PF00211">
    <property type="entry name" value="Guanylate_cyc"/>
    <property type="match status" value="1"/>
</dbReference>
<feature type="transmembrane region" description="Helical" evidence="7">
    <location>
        <begin position="203"/>
        <end position="224"/>
    </location>
</feature>
<comment type="caution">
    <text evidence="10">The sequence shown here is derived from an EMBL/GenBank/DDBJ whole genome shotgun (WGS) entry which is preliminary data.</text>
</comment>
<dbReference type="InterPro" id="IPR003660">
    <property type="entry name" value="HAMP_dom"/>
</dbReference>
<evidence type="ECO:0000256" key="3">
    <source>
        <dbReference type="ARBA" id="ARBA00022475"/>
    </source>
</evidence>
<evidence type="ECO:0000259" key="9">
    <source>
        <dbReference type="PROSITE" id="PS50885"/>
    </source>
</evidence>
<reference evidence="10 11" key="1">
    <citation type="submission" date="2019-06" db="EMBL/GenBank/DDBJ databases">
        <title>Sequencing the genomes of 1000 actinobacteria strains.</title>
        <authorList>
            <person name="Klenk H.-P."/>
        </authorList>
    </citation>
    <scope>NUCLEOTIDE SEQUENCE [LARGE SCALE GENOMIC DNA]</scope>
    <source>
        <strain evidence="10 11">DSM 45679</strain>
    </source>
</reference>
<feature type="transmembrane region" description="Helical" evidence="7">
    <location>
        <begin position="151"/>
        <end position="173"/>
    </location>
</feature>
<proteinExistence type="inferred from homology"/>
<dbReference type="Proteomes" id="UP000320876">
    <property type="component" value="Unassembled WGS sequence"/>
</dbReference>
<dbReference type="CDD" id="cd07302">
    <property type="entry name" value="CHD"/>
    <property type="match status" value="1"/>
</dbReference>
<evidence type="ECO:0000256" key="2">
    <source>
        <dbReference type="ARBA" id="ARBA00005381"/>
    </source>
</evidence>
<dbReference type="RefSeq" id="WP_141997325.1">
    <property type="nucleotide sequence ID" value="NZ_VFML01000001.1"/>
</dbReference>
<protein>
    <submittedName>
        <fullName evidence="10">Adenylate cyclase</fullName>
    </submittedName>
</protein>
<dbReference type="OrthoDB" id="368920at2"/>
<accession>A0A542DH35</accession>
<keyword evidence="6 7" id="KW-0472">Membrane</keyword>
<feature type="transmembrane region" description="Helical" evidence="7">
    <location>
        <begin position="71"/>
        <end position="91"/>
    </location>
</feature>
<dbReference type="PANTHER" id="PTHR43081:SF17">
    <property type="entry name" value="BLL5647 PROTEIN"/>
    <property type="match status" value="1"/>
</dbReference>
<dbReference type="EMBL" id="VFML01000001">
    <property type="protein sequence ID" value="TQJ02377.1"/>
    <property type="molecule type" value="Genomic_DNA"/>
</dbReference>
<dbReference type="SMART" id="SM00044">
    <property type="entry name" value="CYCc"/>
    <property type="match status" value="1"/>
</dbReference>
<comment type="similarity">
    <text evidence="2">Belongs to the adenylyl cyclase class-3 family.</text>
</comment>
<feature type="transmembrane region" description="Helical" evidence="7">
    <location>
        <begin position="122"/>
        <end position="145"/>
    </location>
</feature>
<dbReference type="PANTHER" id="PTHR43081">
    <property type="entry name" value="ADENYLATE CYCLASE, TERMINAL-DIFFERENTIATION SPECIFIC-RELATED"/>
    <property type="match status" value="1"/>
</dbReference>
<keyword evidence="5 7" id="KW-1133">Transmembrane helix</keyword>
<dbReference type="GO" id="GO:0005886">
    <property type="term" value="C:plasma membrane"/>
    <property type="evidence" value="ECO:0007669"/>
    <property type="project" value="UniProtKB-SubCell"/>
</dbReference>
<gene>
    <name evidence="10" type="ORF">FB471_2103</name>
</gene>
<dbReference type="InterPro" id="IPR001054">
    <property type="entry name" value="A/G_cyclase"/>
</dbReference>
<dbReference type="SUPFAM" id="SSF55073">
    <property type="entry name" value="Nucleotide cyclase"/>
    <property type="match status" value="1"/>
</dbReference>
<keyword evidence="3" id="KW-1003">Cell membrane</keyword>
<evidence type="ECO:0000259" key="8">
    <source>
        <dbReference type="PROSITE" id="PS50125"/>
    </source>
</evidence>
<dbReference type="GO" id="GO:0004016">
    <property type="term" value="F:adenylate cyclase activity"/>
    <property type="evidence" value="ECO:0007669"/>
    <property type="project" value="UniProtKB-ARBA"/>
</dbReference>
<evidence type="ECO:0000256" key="7">
    <source>
        <dbReference type="SAM" id="Phobius"/>
    </source>
</evidence>
<dbReference type="Gene3D" id="6.10.340.10">
    <property type="match status" value="1"/>
</dbReference>
<keyword evidence="4 7" id="KW-0812">Transmembrane</keyword>
<evidence type="ECO:0000313" key="11">
    <source>
        <dbReference type="Proteomes" id="UP000320876"/>
    </source>
</evidence>
<evidence type="ECO:0000256" key="1">
    <source>
        <dbReference type="ARBA" id="ARBA00004651"/>
    </source>
</evidence>